<organism evidence="1 2">
    <name type="scientific">Scortum barcoo</name>
    <name type="common">barcoo grunter</name>
    <dbReference type="NCBI Taxonomy" id="214431"/>
    <lineage>
        <taxon>Eukaryota</taxon>
        <taxon>Metazoa</taxon>
        <taxon>Chordata</taxon>
        <taxon>Craniata</taxon>
        <taxon>Vertebrata</taxon>
        <taxon>Euteleostomi</taxon>
        <taxon>Actinopterygii</taxon>
        <taxon>Neopterygii</taxon>
        <taxon>Teleostei</taxon>
        <taxon>Neoteleostei</taxon>
        <taxon>Acanthomorphata</taxon>
        <taxon>Eupercaria</taxon>
        <taxon>Centrarchiformes</taxon>
        <taxon>Terapontoidei</taxon>
        <taxon>Terapontidae</taxon>
        <taxon>Scortum</taxon>
    </lineage>
</organism>
<keyword evidence="2" id="KW-1185">Reference proteome</keyword>
<dbReference type="Proteomes" id="UP000831701">
    <property type="component" value="Chromosome 1"/>
</dbReference>
<evidence type="ECO:0000313" key="1">
    <source>
        <dbReference type="EMBL" id="KAI3377840.1"/>
    </source>
</evidence>
<accession>A0ACB8XBY4</accession>
<comment type="caution">
    <text evidence="1">The sequence shown here is derived from an EMBL/GenBank/DDBJ whole genome shotgun (WGS) entry which is preliminary data.</text>
</comment>
<dbReference type="EMBL" id="CM041531">
    <property type="protein sequence ID" value="KAI3377840.1"/>
    <property type="molecule type" value="Genomic_DNA"/>
</dbReference>
<evidence type="ECO:0000313" key="2">
    <source>
        <dbReference type="Proteomes" id="UP000831701"/>
    </source>
</evidence>
<gene>
    <name evidence="1" type="ORF">L3Q82_008982</name>
</gene>
<protein>
    <submittedName>
        <fullName evidence="1">Uncharacterized protein</fullName>
    </submittedName>
</protein>
<name>A0ACB8XBY4_9TELE</name>
<reference evidence="1" key="1">
    <citation type="submission" date="2022-04" db="EMBL/GenBank/DDBJ databases">
        <title>Jade perch genome.</title>
        <authorList>
            <person name="Chao B."/>
        </authorList>
    </citation>
    <scope>NUCLEOTIDE SEQUENCE</scope>
    <source>
        <strain evidence="1">CB-2022</strain>
    </source>
</reference>
<sequence>MSKGKRCRTYLINHSLSSPAGVAKVEDYTLPAYFDRRENPLPDISYVQNLSPEQKSLKEKEKGSWAALSPEEKIALYRISFKQSFAEMNQRSMEWKSVVGGIFFIVGLTGLLVLWQRKYVYGPVPHTFDPEYKAKELQRVLDMRMNPVEGFASKWDYENKQWKKSMWAGLKTLTDYKKKISSAEVMSASLPDELNTFYARFESTSPAVEVQKAQEDHCPPVISRADVCRTLKRINTRKAPGPDGIPGRALKVCADQLADVFADIFNMSLLQSVVPTCFKETIIVPVPKKTKILSLNDYRPVALTSTIMKPQAVRMGSTTSSTLTLNTGAPQGCVCSALCCTPCSLFTHDCVATHSSNTIIKFADDTTVIGLITGDDETAYREEVRALTSWCQDNNLQLNVSKTKELIVDFRRRQREEHAPLSINWTTGGESQQLQPDSGSSSSAGCRRLNMDSRILCNFYRCTTESILTGCITCLVVDGLYLGNIRDAENRENLSKNGITHILSVYNNAKPVFEDMTYLCIHAADASSQNLLQHFKECINFIHECRLNGGSCLVHCLAGVSRSTTMVVAYLMTVTHYSWEECLSAVKAVRSFVGPNCGFQQQLQEYQTTQVSEYRAWLRSSFRPSPFNDQEQVGALLSRYTEQQEYKGRGADHCWISQAIRKQLSSIKMSNPGGRRLKQWLVEQIQSAQYSGLQWEDESRTLFRIPWKHAGKQDYNQEVDASIFKAWAVFKGKFKEGDKAEPATWKTRLRCALNKSPDFEEVTERSQLDISEPYKVYRIVPEEEQKHGKSSMMAIAATASSGDITDMDCSPAELEEFIKEEEGCSIQASPEYWSQGSINAFPPHQDPLPSGTLSSAFSQMMISFYYGGKLMHNTLVAHPEGCRISPQQHLGRGPLYGSDSMQCVNFPPAELIEYDRQRHVTRKLLGHLERGVLVRANQEGVFIKRLCQSRVFWSGLGEVGSQYSPMPCKLERDAVVKIFDTERFLQALQLYQEGQFPAPDPTVTLCFGEELHDVSNAKGKLIIVQITVVNCQHLLDAVNMRRSQPFCNNSTLEMSDNVATDQMARIYQDLCSYSGPPRPACYRDNMPITA</sequence>
<proteinExistence type="predicted"/>